<feature type="coiled-coil region" evidence="1">
    <location>
        <begin position="28"/>
        <end position="60"/>
    </location>
</feature>
<proteinExistence type="predicted"/>
<keyword evidence="3" id="KW-1185">Reference proteome</keyword>
<reference evidence="2" key="1">
    <citation type="submission" date="2021-02" db="EMBL/GenBank/DDBJ databases">
        <authorList>
            <person name="Dougan E. K."/>
            <person name="Rhodes N."/>
            <person name="Thang M."/>
            <person name="Chan C."/>
        </authorList>
    </citation>
    <scope>NUCLEOTIDE SEQUENCE</scope>
</reference>
<dbReference type="EMBL" id="CAJNJA010065152">
    <property type="protein sequence ID" value="CAE7884754.1"/>
    <property type="molecule type" value="Genomic_DNA"/>
</dbReference>
<organism evidence="2 3">
    <name type="scientific">Symbiodinium necroappetens</name>
    <dbReference type="NCBI Taxonomy" id="1628268"/>
    <lineage>
        <taxon>Eukaryota</taxon>
        <taxon>Sar</taxon>
        <taxon>Alveolata</taxon>
        <taxon>Dinophyceae</taxon>
        <taxon>Suessiales</taxon>
        <taxon>Symbiodiniaceae</taxon>
        <taxon>Symbiodinium</taxon>
    </lineage>
</organism>
<dbReference type="OrthoDB" id="10399867at2759"/>
<dbReference type="Proteomes" id="UP000601435">
    <property type="component" value="Unassembled WGS sequence"/>
</dbReference>
<comment type="caution">
    <text evidence="2">The sequence shown here is derived from an EMBL/GenBank/DDBJ whole genome shotgun (WGS) entry which is preliminary data.</text>
</comment>
<protein>
    <submittedName>
        <fullName evidence="2">YqkD protein</fullName>
    </submittedName>
</protein>
<dbReference type="AlphaFoldDB" id="A0A813AZX6"/>
<accession>A0A813AZX6</accession>
<evidence type="ECO:0000313" key="2">
    <source>
        <dbReference type="EMBL" id="CAE7884754.1"/>
    </source>
</evidence>
<sequence>DLALGLQKASAVFEARLRQMEAAKDQELATLRERASAALRKVEEQRALEVQGLARQLEEERAARDAAQYHIESL</sequence>
<feature type="non-terminal residue" evidence="2">
    <location>
        <position position="1"/>
    </location>
</feature>
<feature type="non-terminal residue" evidence="2">
    <location>
        <position position="74"/>
    </location>
</feature>
<keyword evidence="1" id="KW-0175">Coiled coil</keyword>
<name>A0A813AZX6_9DINO</name>
<evidence type="ECO:0000313" key="3">
    <source>
        <dbReference type="Proteomes" id="UP000601435"/>
    </source>
</evidence>
<gene>
    <name evidence="2" type="primary">yqkD</name>
    <name evidence="2" type="ORF">SNEC2469_LOCUS29209</name>
</gene>
<evidence type="ECO:0000256" key="1">
    <source>
        <dbReference type="SAM" id="Coils"/>
    </source>
</evidence>